<proteinExistence type="predicted"/>
<evidence type="ECO:0000313" key="2">
    <source>
        <dbReference type="Proteomes" id="UP000179057"/>
    </source>
</evidence>
<evidence type="ECO:0000313" key="1">
    <source>
        <dbReference type="EMBL" id="OGM95651.1"/>
    </source>
</evidence>
<dbReference type="Proteomes" id="UP000179057">
    <property type="component" value="Unassembled WGS sequence"/>
</dbReference>
<comment type="caution">
    <text evidence="1">The sequence shown here is derived from an EMBL/GenBank/DDBJ whole genome shotgun (WGS) entry which is preliminary data.</text>
</comment>
<protein>
    <submittedName>
        <fullName evidence="1">Uncharacterized protein</fullName>
    </submittedName>
</protein>
<sequence length="147" mass="17013">MVKIIGPFQINTTGTRTTEEVFAAGKYDGKNNMVNGKNFPIRTMFKGTREIVLVEFDRDTSSEEVLAEAKRWGLKRPRCEDALFFGEQHPEEQCTAPILFLRKPAWWRACVRLFVLVLRCDGGRRTLCLNPFDGGWHQRCRFAFVRP</sequence>
<gene>
    <name evidence="1" type="ORF">A2610_02415</name>
</gene>
<accession>A0A1F8E469</accession>
<reference evidence="1 2" key="1">
    <citation type="journal article" date="2016" name="Nat. Commun.">
        <title>Thousands of microbial genomes shed light on interconnected biogeochemical processes in an aquifer system.</title>
        <authorList>
            <person name="Anantharaman K."/>
            <person name="Brown C.T."/>
            <person name="Hug L.A."/>
            <person name="Sharon I."/>
            <person name="Castelle C.J."/>
            <person name="Probst A.J."/>
            <person name="Thomas B.C."/>
            <person name="Singh A."/>
            <person name="Wilkins M.J."/>
            <person name="Karaoz U."/>
            <person name="Brodie E.L."/>
            <person name="Williams K.H."/>
            <person name="Hubbard S.S."/>
            <person name="Banfield J.F."/>
        </authorList>
    </citation>
    <scope>NUCLEOTIDE SEQUENCE [LARGE SCALE GENOMIC DNA]</scope>
</reference>
<name>A0A1F8E469_9BACT</name>
<dbReference type="AlphaFoldDB" id="A0A1F8E469"/>
<dbReference type="EMBL" id="MGIV01000001">
    <property type="protein sequence ID" value="OGM95651.1"/>
    <property type="molecule type" value="Genomic_DNA"/>
</dbReference>
<organism evidence="1 2">
    <name type="scientific">Candidatus Wolfebacteria bacterium RIFOXYD1_FULL_48_65</name>
    <dbReference type="NCBI Taxonomy" id="1802561"/>
    <lineage>
        <taxon>Bacteria</taxon>
        <taxon>Candidatus Wolfeibacteriota</taxon>
    </lineage>
</organism>